<dbReference type="GO" id="GO:0008113">
    <property type="term" value="F:peptide-methionine (S)-S-oxide reductase activity"/>
    <property type="evidence" value="ECO:0007669"/>
    <property type="project" value="UniProtKB-EC"/>
</dbReference>
<proteinExistence type="predicted"/>
<gene>
    <name evidence="6" type="ORF">ACFOE0_01405</name>
</gene>
<comment type="caution">
    <text evidence="6">The sequence shown here is derived from an EMBL/GenBank/DDBJ whole genome shotgun (WGS) entry which is preliminary data.</text>
</comment>
<keyword evidence="7" id="KW-1185">Reference proteome</keyword>
<name>A0ABV7G950_9GAMM</name>
<dbReference type="EMBL" id="JBHRTD010000001">
    <property type="protein sequence ID" value="MFC3136851.1"/>
    <property type="molecule type" value="Genomic_DNA"/>
</dbReference>
<evidence type="ECO:0000313" key="6">
    <source>
        <dbReference type="EMBL" id="MFC3136851.1"/>
    </source>
</evidence>
<evidence type="ECO:0000259" key="5">
    <source>
        <dbReference type="Pfam" id="PF01625"/>
    </source>
</evidence>
<dbReference type="InterPro" id="IPR002569">
    <property type="entry name" value="Met_Sox_Rdtase_MsrA_dom"/>
</dbReference>
<comment type="catalytic activity">
    <reaction evidence="4">
        <text>[thioredoxin]-disulfide + L-methionine + H2O = L-methionine (S)-S-oxide + [thioredoxin]-dithiol</text>
        <dbReference type="Rhea" id="RHEA:19993"/>
        <dbReference type="Rhea" id="RHEA-COMP:10698"/>
        <dbReference type="Rhea" id="RHEA-COMP:10700"/>
        <dbReference type="ChEBI" id="CHEBI:15377"/>
        <dbReference type="ChEBI" id="CHEBI:29950"/>
        <dbReference type="ChEBI" id="CHEBI:50058"/>
        <dbReference type="ChEBI" id="CHEBI:57844"/>
        <dbReference type="ChEBI" id="CHEBI:58772"/>
        <dbReference type="EC" id="1.8.4.11"/>
    </reaction>
</comment>
<dbReference type="Gene3D" id="3.30.1060.10">
    <property type="entry name" value="Peptide methionine sulphoxide reductase MsrA"/>
    <property type="match status" value="1"/>
</dbReference>
<evidence type="ECO:0000256" key="4">
    <source>
        <dbReference type="ARBA" id="ARBA00048782"/>
    </source>
</evidence>
<dbReference type="SUPFAM" id="SSF55068">
    <property type="entry name" value="Peptide methionine sulfoxide reductase"/>
    <property type="match status" value="1"/>
</dbReference>
<keyword evidence="2 6" id="KW-0560">Oxidoreductase</keyword>
<dbReference type="InterPro" id="IPR036509">
    <property type="entry name" value="Met_Sox_Rdtase_MsrA_sf"/>
</dbReference>
<reference evidence="7" key="1">
    <citation type="journal article" date="2019" name="Int. J. Syst. Evol. Microbiol.">
        <title>The Global Catalogue of Microorganisms (GCM) 10K type strain sequencing project: providing services to taxonomists for standard genome sequencing and annotation.</title>
        <authorList>
            <consortium name="The Broad Institute Genomics Platform"/>
            <consortium name="The Broad Institute Genome Sequencing Center for Infectious Disease"/>
            <person name="Wu L."/>
            <person name="Ma J."/>
        </authorList>
    </citation>
    <scope>NUCLEOTIDE SEQUENCE [LARGE SCALE GENOMIC DNA]</scope>
    <source>
        <strain evidence="7">KCTC 52277</strain>
    </source>
</reference>
<evidence type="ECO:0000256" key="3">
    <source>
        <dbReference type="ARBA" id="ARBA00047806"/>
    </source>
</evidence>
<dbReference type="RefSeq" id="WP_248936631.1">
    <property type="nucleotide sequence ID" value="NZ_JAKILF010000005.1"/>
</dbReference>
<evidence type="ECO:0000256" key="1">
    <source>
        <dbReference type="ARBA" id="ARBA00012502"/>
    </source>
</evidence>
<organism evidence="6 7">
    <name type="scientific">Shewanella submarina</name>
    <dbReference type="NCBI Taxonomy" id="2016376"/>
    <lineage>
        <taxon>Bacteria</taxon>
        <taxon>Pseudomonadati</taxon>
        <taxon>Pseudomonadota</taxon>
        <taxon>Gammaproteobacteria</taxon>
        <taxon>Alteromonadales</taxon>
        <taxon>Shewanellaceae</taxon>
        <taxon>Shewanella</taxon>
    </lineage>
</organism>
<evidence type="ECO:0000313" key="7">
    <source>
        <dbReference type="Proteomes" id="UP001595621"/>
    </source>
</evidence>
<evidence type="ECO:0000256" key="2">
    <source>
        <dbReference type="ARBA" id="ARBA00023002"/>
    </source>
</evidence>
<comment type="catalytic activity">
    <reaction evidence="3">
        <text>L-methionyl-[protein] + [thioredoxin]-disulfide + H2O = L-methionyl-(S)-S-oxide-[protein] + [thioredoxin]-dithiol</text>
        <dbReference type="Rhea" id="RHEA:14217"/>
        <dbReference type="Rhea" id="RHEA-COMP:10698"/>
        <dbReference type="Rhea" id="RHEA-COMP:10700"/>
        <dbReference type="Rhea" id="RHEA-COMP:12313"/>
        <dbReference type="Rhea" id="RHEA-COMP:12315"/>
        <dbReference type="ChEBI" id="CHEBI:15377"/>
        <dbReference type="ChEBI" id="CHEBI:16044"/>
        <dbReference type="ChEBI" id="CHEBI:29950"/>
        <dbReference type="ChEBI" id="CHEBI:44120"/>
        <dbReference type="ChEBI" id="CHEBI:50058"/>
        <dbReference type="EC" id="1.8.4.11"/>
    </reaction>
</comment>
<feature type="domain" description="Peptide methionine sulphoxide reductase MsrA" evidence="5">
    <location>
        <begin position="4"/>
        <end position="112"/>
    </location>
</feature>
<sequence>MPAKIALSGTCYWCLQAVLDHMKGISNTRIGWYQHESDKFEVVTADWDPRQLPLAELLRVHLCMFCQGSAHALRSRYPHGIYFDNPDTIAEARGLLEQNPQASHLHVAATRELIAADERYQHLFLRYPGLPFCRRIVAPQMEVFFNEFSDLSRTATTTEMDTD</sequence>
<dbReference type="Proteomes" id="UP001595621">
    <property type="component" value="Unassembled WGS sequence"/>
</dbReference>
<accession>A0ABV7G950</accession>
<dbReference type="EC" id="1.8.4.11" evidence="1"/>
<protein>
    <recommendedName>
        <fullName evidence="1">peptide-methionine (S)-S-oxide reductase</fullName>
        <ecNumber evidence="1">1.8.4.11</ecNumber>
    </recommendedName>
</protein>
<dbReference type="Pfam" id="PF01625">
    <property type="entry name" value="PMSR"/>
    <property type="match status" value="1"/>
</dbReference>